<dbReference type="Proteomes" id="UP000481861">
    <property type="component" value="Unassembled WGS sequence"/>
</dbReference>
<keyword evidence="3" id="KW-1185">Reference proteome</keyword>
<organism evidence="2 3">
    <name type="scientific">Massariosphaeria phaeospora</name>
    <dbReference type="NCBI Taxonomy" id="100035"/>
    <lineage>
        <taxon>Eukaryota</taxon>
        <taxon>Fungi</taxon>
        <taxon>Dikarya</taxon>
        <taxon>Ascomycota</taxon>
        <taxon>Pezizomycotina</taxon>
        <taxon>Dothideomycetes</taxon>
        <taxon>Pleosporomycetidae</taxon>
        <taxon>Pleosporales</taxon>
        <taxon>Pleosporales incertae sedis</taxon>
        <taxon>Massariosphaeria</taxon>
    </lineage>
</organism>
<name>A0A7C8M2I6_9PLEO</name>
<feature type="compositionally biased region" description="Acidic residues" evidence="1">
    <location>
        <begin position="246"/>
        <end position="266"/>
    </location>
</feature>
<dbReference type="EMBL" id="JAADJZ010000028">
    <property type="protein sequence ID" value="KAF2866278.1"/>
    <property type="molecule type" value="Genomic_DNA"/>
</dbReference>
<proteinExistence type="predicted"/>
<feature type="region of interest" description="Disordered" evidence="1">
    <location>
        <begin position="242"/>
        <end position="266"/>
    </location>
</feature>
<feature type="non-terminal residue" evidence="2">
    <location>
        <position position="1"/>
    </location>
</feature>
<gene>
    <name evidence="2" type="ORF">BDV95DRAFT_649113</name>
</gene>
<comment type="caution">
    <text evidence="2">The sequence shown here is derived from an EMBL/GenBank/DDBJ whole genome shotgun (WGS) entry which is preliminary data.</text>
</comment>
<protein>
    <submittedName>
        <fullName evidence="2">Uncharacterized protein</fullName>
    </submittedName>
</protein>
<reference evidence="2 3" key="1">
    <citation type="submission" date="2020-01" db="EMBL/GenBank/DDBJ databases">
        <authorList>
            <consortium name="DOE Joint Genome Institute"/>
            <person name="Haridas S."/>
            <person name="Albert R."/>
            <person name="Binder M."/>
            <person name="Bloem J."/>
            <person name="Labutti K."/>
            <person name="Salamov A."/>
            <person name="Andreopoulos B."/>
            <person name="Baker S.E."/>
            <person name="Barry K."/>
            <person name="Bills G."/>
            <person name="Bluhm B.H."/>
            <person name="Cannon C."/>
            <person name="Castanera R."/>
            <person name="Culley D.E."/>
            <person name="Daum C."/>
            <person name="Ezra D."/>
            <person name="Gonzalez J.B."/>
            <person name="Henrissat B."/>
            <person name="Kuo A."/>
            <person name="Liang C."/>
            <person name="Lipzen A."/>
            <person name="Lutzoni F."/>
            <person name="Magnuson J."/>
            <person name="Mondo S."/>
            <person name="Nolan M."/>
            <person name="Ohm R."/>
            <person name="Pangilinan J."/>
            <person name="Park H.-J.H."/>
            <person name="Ramirez L."/>
            <person name="Alfaro M."/>
            <person name="Sun H."/>
            <person name="Tritt A."/>
            <person name="Yoshinaga Y."/>
            <person name="Zwiers L.-H.L."/>
            <person name="Turgeon B.G."/>
            <person name="Goodwin S.B."/>
            <person name="Spatafora J.W."/>
            <person name="Crous P.W."/>
            <person name="Grigoriev I.V."/>
        </authorList>
    </citation>
    <scope>NUCLEOTIDE SEQUENCE [LARGE SCALE GENOMIC DNA]</scope>
    <source>
        <strain evidence="2 3">CBS 611.86</strain>
    </source>
</reference>
<feature type="region of interest" description="Disordered" evidence="1">
    <location>
        <begin position="1"/>
        <end position="22"/>
    </location>
</feature>
<accession>A0A7C8M2I6</accession>
<evidence type="ECO:0000256" key="1">
    <source>
        <dbReference type="SAM" id="MobiDB-lite"/>
    </source>
</evidence>
<sequence>CTRAPPYLNPSHPRSTAPIASYHLSPRITTTTTTMKRKHNSTGRKRDRKRVRKAIVVEPAFPLGPATASEIQADNMSGTDNGFNHLNLAPKPPPPYERIPPATHLPTDLETVEPLLDIMFEKLLVLKEICELELDDKSAGKRLLPTDRHPLKQALEKRDKPLPISFTAQDTFRLILMAQDALDKMTEEGAAQDDADYLVVKVRINECWQEMLAALAEQLPGSEEEKRFRATELLEEVMEYLGEAAEQAEELGEDEDGEGESEEDWG</sequence>
<evidence type="ECO:0000313" key="3">
    <source>
        <dbReference type="Proteomes" id="UP000481861"/>
    </source>
</evidence>
<dbReference type="AlphaFoldDB" id="A0A7C8M2I6"/>
<evidence type="ECO:0000313" key="2">
    <source>
        <dbReference type="EMBL" id="KAF2866278.1"/>
    </source>
</evidence>